<dbReference type="EMBL" id="LT629758">
    <property type="protein sequence ID" value="SDT77193.1"/>
    <property type="molecule type" value="Genomic_DNA"/>
</dbReference>
<dbReference type="Gene3D" id="1.20.1260.10">
    <property type="match status" value="1"/>
</dbReference>
<protein>
    <submittedName>
        <fullName evidence="4">Uncharacterized conserved protein, DUF305 family</fullName>
    </submittedName>
</protein>
<accession>A0A1H2D372</accession>
<dbReference type="Pfam" id="PF03713">
    <property type="entry name" value="DUF305"/>
    <property type="match status" value="1"/>
</dbReference>
<dbReference type="RefSeq" id="WP_092553044.1">
    <property type="nucleotide sequence ID" value="NZ_BOMJ01000056.1"/>
</dbReference>
<dbReference type="InterPro" id="IPR005183">
    <property type="entry name" value="DUF305_CopM-like"/>
</dbReference>
<organism evidence="4 5">
    <name type="scientific">Actinoplanes derwentensis</name>
    <dbReference type="NCBI Taxonomy" id="113562"/>
    <lineage>
        <taxon>Bacteria</taxon>
        <taxon>Bacillati</taxon>
        <taxon>Actinomycetota</taxon>
        <taxon>Actinomycetes</taxon>
        <taxon>Micromonosporales</taxon>
        <taxon>Micromonosporaceae</taxon>
        <taxon>Actinoplanes</taxon>
    </lineage>
</organism>
<name>A0A1H2D372_9ACTN</name>
<feature type="region of interest" description="Disordered" evidence="1">
    <location>
        <begin position="1"/>
        <end position="22"/>
    </location>
</feature>
<evidence type="ECO:0000259" key="3">
    <source>
        <dbReference type="Pfam" id="PF03713"/>
    </source>
</evidence>
<evidence type="ECO:0000313" key="4">
    <source>
        <dbReference type="EMBL" id="SDT77193.1"/>
    </source>
</evidence>
<dbReference type="InterPro" id="IPR012347">
    <property type="entry name" value="Ferritin-like"/>
</dbReference>
<feature type="transmembrane region" description="Helical" evidence="2">
    <location>
        <begin position="28"/>
        <end position="49"/>
    </location>
</feature>
<sequence length="222" mass="23876">MPTTQSDAAVADGTVPAAEPPKPRIPSLVTHVVLAAVTLLVGFGIGLLVPQQPDYPGDTSPEAGFIRDMSLHHAQAVDMGLIAYSKASLSDVRTLGMDIALTQHGQVNIMQTWLKQWGLDPNGSQQLMAWMPGGTASLQDGLMPGMATPQQMEELRQAQGKQVDILFLTLMRQHHLGGIHMAQEVVKLSKNDDVTAIAQTMAKTQQYEISAMTDLLEQAQAS</sequence>
<gene>
    <name evidence="4" type="ORF">SAMN04489716_7860</name>
</gene>
<dbReference type="OrthoDB" id="26872at2"/>
<dbReference type="STRING" id="113562.SAMN04489716_7860"/>
<dbReference type="AlphaFoldDB" id="A0A1H2D372"/>
<evidence type="ECO:0000313" key="5">
    <source>
        <dbReference type="Proteomes" id="UP000198688"/>
    </source>
</evidence>
<reference evidence="4 5" key="1">
    <citation type="submission" date="2016-10" db="EMBL/GenBank/DDBJ databases">
        <authorList>
            <person name="de Groot N.N."/>
        </authorList>
    </citation>
    <scope>NUCLEOTIDE SEQUENCE [LARGE SCALE GENOMIC DNA]</scope>
    <source>
        <strain evidence="4 5">DSM 43941</strain>
    </source>
</reference>
<keyword evidence="2" id="KW-1133">Transmembrane helix</keyword>
<dbReference type="Proteomes" id="UP000198688">
    <property type="component" value="Chromosome I"/>
</dbReference>
<evidence type="ECO:0000256" key="2">
    <source>
        <dbReference type="SAM" id="Phobius"/>
    </source>
</evidence>
<keyword evidence="5" id="KW-1185">Reference proteome</keyword>
<evidence type="ECO:0000256" key="1">
    <source>
        <dbReference type="SAM" id="MobiDB-lite"/>
    </source>
</evidence>
<proteinExistence type="predicted"/>
<keyword evidence="2" id="KW-0472">Membrane</keyword>
<dbReference type="PANTHER" id="PTHR36933">
    <property type="entry name" value="SLL0788 PROTEIN"/>
    <property type="match status" value="1"/>
</dbReference>
<dbReference type="PANTHER" id="PTHR36933:SF1">
    <property type="entry name" value="SLL0788 PROTEIN"/>
    <property type="match status" value="1"/>
</dbReference>
<feature type="domain" description="DUF305" evidence="3">
    <location>
        <begin position="62"/>
        <end position="216"/>
    </location>
</feature>
<keyword evidence="2" id="KW-0812">Transmembrane</keyword>